<dbReference type="AlphaFoldDB" id="A0A330HST7"/>
<evidence type="ECO:0000313" key="1">
    <source>
        <dbReference type="EMBL" id="RAZ91756.1"/>
    </source>
</evidence>
<evidence type="ECO:0000313" key="2">
    <source>
        <dbReference type="Proteomes" id="UP000251558"/>
    </source>
</evidence>
<dbReference type="Proteomes" id="UP000251558">
    <property type="component" value="Unassembled WGS sequence"/>
</dbReference>
<sequence>MVEMTRAVEGMMETLEGAEAMSARWKRSSLPNAPGMALPRKWLTLAPILISQMPSAVKLLRPPSPHGGPLSMAM</sequence>
<gene>
    <name evidence="1" type="ORF">DPM33_04490</name>
</gene>
<organism evidence="1 2">
    <name type="scientific">Mesorhizobium hawassense</name>
    <dbReference type="NCBI Taxonomy" id="1209954"/>
    <lineage>
        <taxon>Bacteria</taxon>
        <taxon>Pseudomonadati</taxon>
        <taxon>Pseudomonadota</taxon>
        <taxon>Alphaproteobacteria</taxon>
        <taxon>Hyphomicrobiales</taxon>
        <taxon>Phyllobacteriaceae</taxon>
        <taxon>Mesorhizobium</taxon>
    </lineage>
</organism>
<name>A0A330HST7_9HYPH</name>
<protein>
    <submittedName>
        <fullName evidence="1">Uncharacterized protein</fullName>
    </submittedName>
</protein>
<comment type="caution">
    <text evidence="1">The sequence shown here is derived from an EMBL/GenBank/DDBJ whole genome shotgun (WGS) entry which is preliminary data.</text>
</comment>
<keyword evidence="2" id="KW-1185">Reference proteome</keyword>
<accession>A0A330HST7</accession>
<dbReference type="EMBL" id="QMBP01000002">
    <property type="protein sequence ID" value="RAZ91756.1"/>
    <property type="molecule type" value="Genomic_DNA"/>
</dbReference>
<proteinExistence type="predicted"/>
<reference evidence="1 2" key="1">
    <citation type="submission" date="2018-07" db="EMBL/GenBank/DDBJ databases">
        <title>Diversity of Mesorhizobium strains in Brazil.</title>
        <authorList>
            <person name="Helene L.C.F."/>
            <person name="Dall'Agnol R."/>
            <person name="Delamuta J.R.M."/>
            <person name="Hungria M."/>
        </authorList>
    </citation>
    <scope>NUCLEOTIDE SEQUENCE [LARGE SCALE GENOMIC DNA]</scope>
    <source>
        <strain evidence="1 2">AC99b</strain>
    </source>
</reference>